<dbReference type="EnsemblMetazoa" id="GPAI005653-RA">
    <property type="protein sequence ID" value="GPAI005653-PA"/>
    <property type="gene ID" value="GPAI005653"/>
</dbReference>
<sequence>MIFQCIMALDGIGSFQKLAYVEIIIEIPPLVNQLKRYTLVSRLCLYKQESGNFSLAANLKHFRLPSANSYPIKLMGNHLFSRELRSVLNWRMTAGRDNFIRVLKNRTRVYTTENALNDLPSFLLLRQTSLVSFLSIVRFKDIFPSESDTTGRKMRCEAIYQSTLNRYEIIYSGTTPVTIPNEDSTDLQNFNFRPYDHNFFLHSNLKVIENSLSKPNSLETSKERRLNEVQFQSF</sequence>
<reference evidence="2" key="1">
    <citation type="submission" date="2014-03" db="EMBL/GenBank/DDBJ databases">
        <authorList>
            <person name="Aksoy S."/>
            <person name="Warren W."/>
            <person name="Wilson R.K."/>
        </authorList>
    </citation>
    <scope>NUCLEOTIDE SEQUENCE [LARGE SCALE GENOMIC DNA]</scope>
    <source>
        <strain evidence="2">IAEA</strain>
    </source>
</reference>
<protein>
    <submittedName>
        <fullName evidence="1">Uncharacterized protein</fullName>
    </submittedName>
</protein>
<proteinExistence type="predicted"/>
<evidence type="ECO:0000313" key="2">
    <source>
        <dbReference type="Proteomes" id="UP000092445"/>
    </source>
</evidence>
<keyword evidence="2" id="KW-1185">Reference proteome</keyword>
<evidence type="ECO:0000313" key="1">
    <source>
        <dbReference type="EnsemblMetazoa" id="GPAI005653-PA"/>
    </source>
</evidence>
<reference evidence="1" key="2">
    <citation type="submission" date="2020-05" db="UniProtKB">
        <authorList>
            <consortium name="EnsemblMetazoa"/>
        </authorList>
    </citation>
    <scope>IDENTIFICATION</scope>
    <source>
        <strain evidence="1">IAEA</strain>
    </source>
</reference>
<name>A0A1A9Z6V3_GLOPL</name>
<accession>A0A1A9Z6V3</accession>
<dbReference type="Proteomes" id="UP000092445">
    <property type="component" value="Unassembled WGS sequence"/>
</dbReference>
<dbReference type="VEuPathDB" id="VectorBase:GPAI005653"/>
<organism evidence="1 2">
    <name type="scientific">Glossina pallidipes</name>
    <name type="common">Tsetse fly</name>
    <dbReference type="NCBI Taxonomy" id="7398"/>
    <lineage>
        <taxon>Eukaryota</taxon>
        <taxon>Metazoa</taxon>
        <taxon>Ecdysozoa</taxon>
        <taxon>Arthropoda</taxon>
        <taxon>Hexapoda</taxon>
        <taxon>Insecta</taxon>
        <taxon>Pterygota</taxon>
        <taxon>Neoptera</taxon>
        <taxon>Endopterygota</taxon>
        <taxon>Diptera</taxon>
        <taxon>Brachycera</taxon>
        <taxon>Muscomorpha</taxon>
        <taxon>Hippoboscoidea</taxon>
        <taxon>Glossinidae</taxon>
        <taxon>Glossina</taxon>
    </lineage>
</organism>
<dbReference type="AlphaFoldDB" id="A0A1A9Z6V3"/>